<accession>A0A7S1UQJ5</accession>
<dbReference type="AlphaFoldDB" id="A0A7S1UQJ5"/>
<feature type="region of interest" description="Disordered" evidence="1">
    <location>
        <begin position="31"/>
        <end position="86"/>
    </location>
</feature>
<evidence type="ECO:0000313" key="2">
    <source>
        <dbReference type="EMBL" id="CAD9275420.1"/>
    </source>
</evidence>
<dbReference type="EMBL" id="HBGK01008350">
    <property type="protein sequence ID" value="CAD9275420.1"/>
    <property type="molecule type" value="Transcribed_RNA"/>
</dbReference>
<protein>
    <submittedName>
        <fullName evidence="2">Uncharacterized protein</fullName>
    </submittedName>
</protein>
<gene>
    <name evidence="2" type="ORF">GOCE00092_LOCUS4328</name>
</gene>
<evidence type="ECO:0000256" key="1">
    <source>
        <dbReference type="SAM" id="MobiDB-lite"/>
    </source>
</evidence>
<feature type="compositionally biased region" description="Polar residues" evidence="1">
    <location>
        <begin position="61"/>
        <end position="79"/>
    </location>
</feature>
<sequence>MTTNERNTEICGVTVGDRAKWLQEDAFHKKVDPAERSPTSVTSTTGRVSGRAKWLSEAAFSPNSETSGDQNNENVPATISSRRSSAASCAPVVSRAKWLAQNAFGKINGEPVPQAEEEKSKDVEPRKVFTKKKRLSAVQQRRLEMERREEEFKLNSDPKNFMKVGWKNTKLHGKYDRKAVDVRGVAPKKSLADLP</sequence>
<feature type="region of interest" description="Disordered" evidence="1">
    <location>
        <begin position="104"/>
        <end position="128"/>
    </location>
</feature>
<proteinExistence type="predicted"/>
<name>A0A7S1UQJ5_9STRA</name>
<organism evidence="2">
    <name type="scientific">Grammatophora oceanica</name>
    <dbReference type="NCBI Taxonomy" id="210454"/>
    <lineage>
        <taxon>Eukaryota</taxon>
        <taxon>Sar</taxon>
        <taxon>Stramenopiles</taxon>
        <taxon>Ochrophyta</taxon>
        <taxon>Bacillariophyta</taxon>
        <taxon>Fragilariophyceae</taxon>
        <taxon>Fragilariophycidae</taxon>
        <taxon>Rhabdonematales</taxon>
        <taxon>Grammatophoraceae</taxon>
        <taxon>Grammatophora</taxon>
    </lineage>
</organism>
<reference evidence="2" key="1">
    <citation type="submission" date="2021-01" db="EMBL/GenBank/DDBJ databases">
        <authorList>
            <person name="Corre E."/>
            <person name="Pelletier E."/>
            <person name="Niang G."/>
            <person name="Scheremetjew M."/>
            <person name="Finn R."/>
            <person name="Kale V."/>
            <person name="Holt S."/>
            <person name="Cochrane G."/>
            <person name="Meng A."/>
            <person name="Brown T."/>
            <person name="Cohen L."/>
        </authorList>
    </citation>
    <scope>NUCLEOTIDE SEQUENCE</scope>
    <source>
        <strain evidence="2">CCMP 410</strain>
    </source>
</reference>
<feature type="compositionally biased region" description="Low complexity" evidence="1">
    <location>
        <begin position="36"/>
        <end position="51"/>
    </location>
</feature>
<feature type="compositionally biased region" description="Basic and acidic residues" evidence="1">
    <location>
        <begin position="116"/>
        <end position="127"/>
    </location>
</feature>